<evidence type="ECO:0000256" key="7">
    <source>
        <dbReference type="PROSITE-ProRule" id="PRU00453"/>
    </source>
</evidence>
<dbReference type="STRING" id="645134.A0A0L0H7K7"/>
<evidence type="ECO:0000256" key="4">
    <source>
        <dbReference type="ARBA" id="ARBA00022833"/>
    </source>
</evidence>
<dbReference type="VEuPathDB" id="FungiDB:SPPG_07885"/>
<accession>A0A0L0H7K7</accession>
<proteinExistence type="inferred from homology"/>
<dbReference type="Proteomes" id="UP000053201">
    <property type="component" value="Unassembled WGS sequence"/>
</dbReference>
<dbReference type="GO" id="GO:0000463">
    <property type="term" value="P:maturation of LSU-rRNA from tricistronic rRNA transcript (SSU-rRNA, 5.8S rRNA, LSU-rRNA)"/>
    <property type="evidence" value="ECO:0007669"/>
    <property type="project" value="TreeGrafter"/>
</dbReference>
<dbReference type="InParanoid" id="A0A0L0H7K7"/>
<sequence>MSDDQEEPSPTARTASSLCEVCQAHPYKYKCPGCLCRTCSLACSRSHKDQSGCTGQRDKTQFIKVADYTANDMTSDYTFLEDIYRTADNATRDNDRLHSASKSHNVRQRVLAKQCKSRGIRIKFMPAGMKRHDQNQSIYIQKREFTSWTVEWDFQESKVTIVDHRVKDTDTVEDLVAKHVEGQEGNAVTRYQIQPYCERGLKNLLFYMKMVDVPANQTIYLSINPKDTLRDALRGKTVIEFPTIIIRCHPPPVDVRVMEDVPEHQKSTYDGPAYLLRRFSQLDVTTQPVANLTDAAVTNAIVQDLQSSTL</sequence>
<dbReference type="CDD" id="cd23023">
    <property type="entry name" value="zf-HIT_BCD1"/>
    <property type="match status" value="1"/>
</dbReference>
<evidence type="ECO:0000259" key="8">
    <source>
        <dbReference type="PROSITE" id="PS51083"/>
    </source>
</evidence>
<dbReference type="InterPro" id="IPR057721">
    <property type="entry name" value="BCD1_alpha/beta"/>
</dbReference>
<gene>
    <name evidence="9" type="ORF">SPPG_07885</name>
</gene>
<dbReference type="Pfam" id="PF04438">
    <property type="entry name" value="zf-HIT"/>
    <property type="match status" value="1"/>
</dbReference>
<dbReference type="GO" id="GO:0008270">
    <property type="term" value="F:zinc ion binding"/>
    <property type="evidence" value="ECO:0007669"/>
    <property type="project" value="UniProtKB-UniRule"/>
</dbReference>
<keyword evidence="10" id="KW-1185">Reference proteome</keyword>
<dbReference type="PROSITE" id="PS51083">
    <property type="entry name" value="ZF_HIT"/>
    <property type="match status" value="1"/>
</dbReference>
<name>A0A0L0H7K7_SPIPD</name>
<reference evidence="9 10" key="1">
    <citation type="submission" date="2009-08" db="EMBL/GenBank/DDBJ databases">
        <title>The Genome Sequence of Spizellomyces punctatus strain DAOM BR117.</title>
        <authorList>
            <consortium name="The Broad Institute Genome Sequencing Platform"/>
            <person name="Russ C."/>
            <person name="Cuomo C."/>
            <person name="Shea T."/>
            <person name="Young S.K."/>
            <person name="Zeng Q."/>
            <person name="Koehrsen M."/>
            <person name="Haas B."/>
            <person name="Borodovsky M."/>
            <person name="Guigo R."/>
            <person name="Alvarado L."/>
            <person name="Berlin A."/>
            <person name="Bochicchio J."/>
            <person name="Borenstein D."/>
            <person name="Chapman S."/>
            <person name="Chen Z."/>
            <person name="Engels R."/>
            <person name="Freedman E."/>
            <person name="Gellesch M."/>
            <person name="Goldberg J."/>
            <person name="Griggs A."/>
            <person name="Gujja S."/>
            <person name="Heiman D."/>
            <person name="Hepburn T."/>
            <person name="Howarth C."/>
            <person name="Jen D."/>
            <person name="Larson L."/>
            <person name="Lewis B."/>
            <person name="Mehta T."/>
            <person name="Park D."/>
            <person name="Pearson M."/>
            <person name="Roberts A."/>
            <person name="Saif S."/>
            <person name="Shenoy N."/>
            <person name="Sisk P."/>
            <person name="Stolte C."/>
            <person name="Sykes S."/>
            <person name="Thomson T."/>
            <person name="Walk T."/>
            <person name="White J."/>
            <person name="Yandava C."/>
            <person name="Burger G."/>
            <person name="Gray M.W."/>
            <person name="Holland P.W.H."/>
            <person name="King N."/>
            <person name="Lang F.B.F."/>
            <person name="Roger A.J."/>
            <person name="Ruiz-Trillo I."/>
            <person name="Lander E."/>
            <person name="Nusbaum C."/>
        </authorList>
    </citation>
    <scope>NUCLEOTIDE SEQUENCE [LARGE SCALE GENOMIC DNA]</scope>
    <source>
        <strain evidence="9 10">DAOM BR117</strain>
    </source>
</reference>
<dbReference type="OrthoDB" id="272357at2759"/>
<feature type="domain" description="HIT-type" evidence="8">
    <location>
        <begin position="19"/>
        <end position="53"/>
    </location>
</feature>
<dbReference type="GO" id="GO:0048254">
    <property type="term" value="P:snoRNA localization"/>
    <property type="evidence" value="ECO:0007669"/>
    <property type="project" value="TreeGrafter"/>
</dbReference>
<evidence type="ECO:0000256" key="1">
    <source>
        <dbReference type="ARBA" id="ARBA00022553"/>
    </source>
</evidence>
<protein>
    <recommendedName>
        <fullName evidence="8">HIT-type domain-containing protein</fullName>
    </recommendedName>
</protein>
<dbReference type="GO" id="GO:0005634">
    <property type="term" value="C:nucleus"/>
    <property type="evidence" value="ECO:0007669"/>
    <property type="project" value="TreeGrafter"/>
</dbReference>
<keyword evidence="3 7" id="KW-0863">Zinc-finger</keyword>
<dbReference type="GeneID" id="27691071"/>
<evidence type="ECO:0000256" key="3">
    <source>
        <dbReference type="ARBA" id="ARBA00022771"/>
    </source>
</evidence>
<dbReference type="OMA" id="YWRVEWL"/>
<dbReference type="PANTHER" id="PTHR13483:SF3">
    <property type="entry name" value="BOX C_D SNORNA PROTEIN 1"/>
    <property type="match status" value="1"/>
</dbReference>
<keyword evidence="4" id="KW-0862">Zinc</keyword>
<dbReference type="eggNOG" id="KOG2858">
    <property type="taxonomic scope" value="Eukaryota"/>
</dbReference>
<evidence type="ECO:0000313" key="10">
    <source>
        <dbReference type="Proteomes" id="UP000053201"/>
    </source>
</evidence>
<comment type="function">
    <text evidence="5">Required for box C/D snoRNAs accumulation involved in snoRNA processing, snoRNA transport to the nucleolus and ribosome biogenesis.</text>
</comment>
<dbReference type="FunCoup" id="A0A0L0H7K7">
    <property type="interactions" value="16"/>
</dbReference>
<evidence type="ECO:0000256" key="2">
    <source>
        <dbReference type="ARBA" id="ARBA00022723"/>
    </source>
</evidence>
<dbReference type="Pfam" id="PF25790">
    <property type="entry name" value="BCD1"/>
    <property type="match status" value="1"/>
</dbReference>
<evidence type="ECO:0000256" key="5">
    <source>
        <dbReference type="ARBA" id="ARBA00049598"/>
    </source>
</evidence>
<dbReference type="PANTHER" id="PTHR13483">
    <property type="entry name" value="BOX C_D SNORNA PROTEIN 1-RELATED"/>
    <property type="match status" value="1"/>
</dbReference>
<dbReference type="GO" id="GO:0070761">
    <property type="term" value="C:pre-snoRNP complex"/>
    <property type="evidence" value="ECO:0007669"/>
    <property type="project" value="TreeGrafter"/>
</dbReference>
<keyword evidence="1" id="KW-0597">Phosphoprotein</keyword>
<dbReference type="InterPro" id="IPR051639">
    <property type="entry name" value="BCD1"/>
</dbReference>
<evidence type="ECO:0000313" key="9">
    <source>
        <dbReference type="EMBL" id="KNC96673.1"/>
    </source>
</evidence>
<dbReference type="Gene3D" id="3.30.60.190">
    <property type="match status" value="1"/>
</dbReference>
<dbReference type="SUPFAM" id="SSF144232">
    <property type="entry name" value="HIT/MYND zinc finger-like"/>
    <property type="match status" value="1"/>
</dbReference>
<dbReference type="AlphaFoldDB" id="A0A0L0H7K7"/>
<keyword evidence="2" id="KW-0479">Metal-binding</keyword>
<dbReference type="InterPro" id="IPR007529">
    <property type="entry name" value="Znf_HIT"/>
</dbReference>
<dbReference type="GO" id="GO:0000492">
    <property type="term" value="P:box C/D snoRNP assembly"/>
    <property type="evidence" value="ECO:0007669"/>
    <property type="project" value="TreeGrafter"/>
</dbReference>
<dbReference type="RefSeq" id="XP_016604713.1">
    <property type="nucleotide sequence ID" value="XM_016756035.1"/>
</dbReference>
<dbReference type="EMBL" id="KQ257467">
    <property type="protein sequence ID" value="KNC96673.1"/>
    <property type="molecule type" value="Genomic_DNA"/>
</dbReference>
<evidence type="ECO:0000256" key="6">
    <source>
        <dbReference type="ARBA" id="ARBA00049654"/>
    </source>
</evidence>
<comment type="similarity">
    <text evidence="6">Belongs to the BCD1 family.</text>
</comment>
<organism evidence="9 10">
    <name type="scientific">Spizellomyces punctatus (strain DAOM BR117)</name>
    <dbReference type="NCBI Taxonomy" id="645134"/>
    <lineage>
        <taxon>Eukaryota</taxon>
        <taxon>Fungi</taxon>
        <taxon>Fungi incertae sedis</taxon>
        <taxon>Chytridiomycota</taxon>
        <taxon>Chytridiomycota incertae sedis</taxon>
        <taxon>Chytridiomycetes</taxon>
        <taxon>Spizellomycetales</taxon>
        <taxon>Spizellomycetaceae</taxon>
        <taxon>Spizellomyces</taxon>
    </lineage>
</organism>